<sequence>MIYDHQVNMSEVHAPVQANVIIRSQSGQNSKRQPQRNSSESARNTSSESRKTFSAMNGQRFNIEKFTSYLQGITRSTSTQKCARSIRIGLQSSGAKIVNHPVAAADWGSTLQKLGYRKINLSFDRPKKGDIYIIDRTSKHKYGHIAAYSGSAWVSDFRQSGYAVYRNSDVKYTYYRLDSHL</sequence>
<accession>A0A1P8PH68</accession>
<dbReference type="EMBL" id="CP044463">
    <property type="protein sequence ID" value="QIC68202.1"/>
    <property type="molecule type" value="Genomic_DNA"/>
</dbReference>
<gene>
    <name evidence="2" type="ORF">FSC10_12915</name>
</gene>
<evidence type="ECO:0000256" key="1">
    <source>
        <dbReference type="SAM" id="MobiDB-lite"/>
    </source>
</evidence>
<feature type="compositionally biased region" description="Low complexity" evidence="1">
    <location>
        <begin position="36"/>
        <end position="47"/>
    </location>
</feature>
<name>A0A1P8PH68_9GAMM</name>
<reference evidence="2 3" key="1">
    <citation type="submission" date="2019-09" db="EMBL/GenBank/DDBJ databases">
        <title>Non-baumannii Acinetobacter spp. carrying blaNDM-1 isolated in China.</title>
        <authorList>
            <person name="Cui C."/>
            <person name="Chen C."/>
            <person name="Sun J."/>
            <person name="Liu Y."/>
        </authorList>
    </citation>
    <scope>NUCLEOTIDE SEQUENCE [LARGE SCALE GENOMIC DNA]</scope>
    <source>
        <strain evidence="2 3">HZE23-1</strain>
    </source>
</reference>
<dbReference type="RefSeq" id="WP_004890200.1">
    <property type="nucleotide sequence ID" value="NZ_BAABSB010000004.1"/>
</dbReference>
<dbReference type="AlphaFoldDB" id="A0A1P8PH68"/>
<proteinExistence type="predicted"/>
<evidence type="ECO:0000313" key="2">
    <source>
        <dbReference type="EMBL" id="QIC68202.1"/>
    </source>
</evidence>
<dbReference type="KEGG" id="asj:AsACE_CH00419"/>
<feature type="region of interest" description="Disordered" evidence="1">
    <location>
        <begin position="24"/>
        <end position="54"/>
    </location>
</feature>
<protein>
    <submittedName>
        <fullName evidence="2">CHAP domain-containing protein</fullName>
    </submittedName>
</protein>
<evidence type="ECO:0000313" key="3">
    <source>
        <dbReference type="Proteomes" id="UP000503505"/>
    </source>
</evidence>
<organism evidence="2 3">
    <name type="scientific">Acinetobacter schindleri</name>
    <dbReference type="NCBI Taxonomy" id="108981"/>
    <lineage>
        <taxon>Bacteria</taxon>
        <taxon>Pseudomonadati</taxon>
        <taxon>Pseudomonadota</taxon>
        <taxon>Gammaproteobacteria</taxon>
        <taxon>Moraxellales</taxon>
        <taxon>Moraxellaceae</taxon>
        <taxon>Acinetobacter</taxon>
    </lineage>
</organism>
<dbReference type="Proteomes" id="UP000503505">
    <property type="component" value="Chromosome"/>
</dbReference>
<dbReference type="Gene3D" id="3.90.1720.10">
    <property type="entry name" value="endopeptidase domain like (from Nostoc punctiforme)"/>
    <property type="match status" value="1"/>
</dbReference>
<dbReference type="GeneID" id="58164158"/>